<protein>
    <recommendedName>
        <fullName evidence="3 6">Glutaminase</fullName>
        <ecNumber evidence="3 6">3.5.1.2</ecNumber>
    </recommendedName>
</protein>
<comment type="similarity">
    <text evidence="1 6">Belongs to the glutaminase family.</text>
</comment>
<feature type="binding site" evidence="6">
    <location>
        <position position="173"/>
    </location>
    <ligand>
        <name>substrate</name>
    </ligand>
</feature>
<dbReference type="FunFam" id="3.40.710.10:FF:000005">
    <property type="entry name" value="Glutaminase"/>
    <property type="match status" value="1"/>
</dbReference>
<feature type="binding site" evidence="6">
    <location>
        <position position="70"/>
    </location>
    <ligand>
        <name>substrate</name>
    </ligand>
</feature>
<comment type="subunit">
    <text evidence="2 6">Homotetramer.</text>
</comment>
<feature type="binding site" evidence="6">
    <location>
        <position position="120"/>
    </location>
    <ligand>
        <name>substrate</name>
    </ligand>
</feature>
<feature type="binding site" evidence="6">
    <location>
        <position position="249"/>
    </location>
    <ligand>
        <name>substrate</name>
    </ligand>
</feature>
<accession>A0A931I0D7</accession>
<dbReference type="GO" id="GO:0006537">
    <property type="term" value="P:glutamate biosynthetic process"/>
    <property type="evidence" value="ECO:0007669"/>
    <property type="project" value="TreeGrafter"/>
</dbReference>
<dbReference type="Gene3D" id="3.40.710.10">
    <property type="entry name" value="DD-peptidase/beta-lactamase superfamily"/>
    <property type="match status" value="1"/>
</dbReference>
<keyword evidence="8" id="KW-1185">Reference proteome</keyword>
<dbReference type="HAMAP" id="MF_00313">
    <property type="entry name" value="Glutaminase"/>
    <property type="match status" value="1"/>
</dbReference>
<sequence>MAAAIDPAAIKVILGEIAEETLALRRVGKVASYIPELAGVDPEGFAVSVAFLDGRTAEVGAVGETFSIQSISKVFNLTLALGKIGDVLWRRVGREPSGNAFNSIVQLEQEQGIPRNPFINAGAIVVSDVLLAGHEPKETIAETVTFLRFLAGDESIVVDKAVAQSEKATGNRNFALAYFLKAHGNLVETPDRVLGVYFHQCAIAMSCRQLARACLFLAADGRDPVGGRRIVSAQRARRINALMMTSGMYDASGDFAYRIGLPAKSGVGGGIVAVVPGVGTVAVWSPGLDATGNSLVGSLVLEKLVQRTGWTVFGGR</sequence>
<evidence type="ECO:0000256" key="4">
    <source>
        <dbReference type="ARBA" id="ARBA00022801"/>
    </source>
</evidence>
<evidence type="ECO:0000313" key="7">
    <source>
        <dbReference type="EMBL" id="MBH0237029.1"/>
    </source>
</evidence>
<dbReference type="RefSeq" id="WP_197310107.1">
    <property type="nucleotide sequence ID" value="NZ_JADZLT010000040.1"/>
</dbReference>
<feature type="binding site" evidence="6">
    <location>
        <position position="197"/>
    </location>
    <ligand>
        <name>substrate</name>
    </ligand>
</feature>
<keyword evidence="6" id="KW-0007">Acetylation</keyword>
<keyword evidence="4 6" id="KW-0378">Hydrolase</keyword>
<evidence type="ECO:0000256" key="3">
    <source>
        <dbReference type="ARBA" id="ARBA00012918"/>
    </source>
</evidence>
<dbReference type="SUPFAM" id="SSF56601">
    <property type="entry name" value="beta-lactamase/transpeptidase-like"/>
    <property type="match status" value="1"/>
</dbReference>
<dbReference type="GO" id="GO:0006543">
    <property type="term" value="P:L-glutamine catabolic process"/>
    <property type="evidence" value="ECO:0007669"/>
    <property type="project" value="TreeGrafter"/>
</dbReference>
<dbReference type="AlphaFoldDB" id="A0A931I0D7"/>
<gene>
    <name evidence="6" type="primary">glsA</name>
    <name evidence="7" type="ORF">I5731_04270</name>
</gene>
<dbReference type="Proteomes" id="UP000631694">
    <property type="component" value="Unassembled WGS sequence"/>
</dbReference>
<reference evidence="7" key="1">
    <citation type="submission" date="2020-12" db="EMBL/GenBank/DDBJ databases">
        <title>Methylobrevis albus sp. nov., isolated from fresh water lack sediment.</title>
        <authorList>
            <person name="Zou Q."/>
        </authorList>
    </citation>
    <scope>NUCLEOTIDE SEQUENCE</scope>
    <source>
        <strain evidence="7">L22</strain>
    </source>
</reference>
<comment type="caution">
    <text evidence="7">The sequence shown here is derived from an EMBL/GenBank/DDBJ whole genome shotgun (WGS) entry which is preliminary data.</text>
</comment>
<evidence type="ECO:0000256" key="2">
    <source>
        <dbReference type="ARBA" id="ARBA00011881"/>
    </source>
</evidence>
<proteinExistence type="inferred from homology"/>
<dbReference type="InterPro" id="IPR012338">
    <property type="entry name" value="Beta-lactam/transpept-like"/>
</dbReference>
<name>A0A931I0D7_9HYPH</name>
<dbReference type="NCBIfam" id="NF002133">
    <property type="entry name" value="PRK00971.1-2"/>
    <property type="match status" value="1"/>
</dbReference>
<dbReference type="NCBIfam" id="TIGR03814">
    <property type="entry name" value="Gln_ase"/>
    <property type="match status" value="1"/>
</dbReference>
<evidence type="ECO:0000313" key="8">
    <source>
        <dbReference type="Proteomes" id="UP000631694"/>
    </source>
</evidence>
<dbReference type="Pfam" id="PF04960">
    <property type="entry name" value="Glutaminase"/>
    <property type="match status" value="1"/>
</dbReference>
<evidence type="ECO:0000256" key="1">
    <source>
        <dbReference type="ARBA" id="ARBA00011076"/>
    </source>
</evidence>
<dbReference type="GO" id="GO:0004359">
    <property type="term" value="F:glutaminase activity"/>
    <property type="evidence" value="ECO:0007669"/>
    <property type="project" value="UniProtKB-UniRule"/>
</dbReference>
<feature type="binding site" evidence="6">
    <location>
        <position position="166"/>
    </location>
    <ligand>
        <name>substrate</name>
    </ligand>
</feature>
<dbReference type="EC" id="3.5.1.2" evidence="3 6"/>
<comment type="catalytic activity">
    <reaction evidence="5 6">
        <text>L-glutamine + H2O = L-glutamate + NH4(+)</text>
        <dbReference type="Rhea" id="RHEA:15889"/>
        <dbReference type="ChEBI" id="CHEBI:15377"/>
        <dbReference type="ChEBI" id="CHEBI:28938"/>
        <dbReference type="ChEBI" id="CHEBI:29985"/>
        <dbReference type="ChEBI" id="CHEBI:58359"/>
        <dbReference type="EC" id="3.5.1.2"/>
    </reaction>
</comment>
<evidence type="ECO:0000256" key="5">
    <source>
        <dbReference type="ARBA" id="ARBA00049534"/>
    </source>
</evidence>
<dbReference type="PANTHER" id="PTHR12544:SF29">
    <property type="entry name" value="GLUTAMINASE"/>
    <property type="match status" value="1"/>
</dbReference>
<dbReference type="InterPro" id="IPR015868">
    <property type="entry name" value="Glutaminase"/>
</dbReference>
<organism evidence="7 8">
    <name type="scientific">Methylobrevis albus</name>
    <dbReference type="NCBI Taxonomy" id="2793297"/>
    <lineage>
        <taxon>Bacteria</taxon>
        <taxon>Pseudomonadati</taxon>
        <taxon>Pseudomonadota</taxon>
        <taxon>Alphaproteobacteria</taxon>
        <taxon>Hyphomicrobiales</taxon>
        <taxon>Pleomorphomonadaceae</taxon>
        <taxon>Methylobrevis</taxon>
    </lineage>
</organism>
<dbReference type="EMBL" id="JADZLT010000040">
    <property type="protein sequence ID" value="MBH0237029.1"/>
    <property type="molecule type" value="Genomic_DNA"/>
</dbReference>
<evidence type="ECO:0000256" key="6">
    <source>
        <dbReference type="HAMAP-Rule" id="MF_00313"/>
    </source>
</evidence>
<feature type="binding site" evidence="6">
    <location>
        <position position="267"/>
    </location>
    <ligand>
        <name>substrate</name>
    </ligand>
</feature>
<dbReference type="PANTHER" id="PTHR12544">
    <property type="entry name" value="GLUTAMINASE"/>
    <property type="match status" value="1"/>
</dbReference>